<evidence type="ECO:0000313" key="2">
    <source>
        <dbReference type="EMBL" id="RZR74903.1"/>
    </source>
</evidence>
<feature type="region of interest" description="Disordered" evidence="1">
    <location>
        <begin position="177"/>
        <end position="269"/>
    </location>
</feature>
<dbReference type="AlphaFoldDB" id="A0A444C4F5"/>
<accession>A0A444C4F5</accession>
<reference evidence="2" key="1">
    <citation type="journal article" date="2018" name="Data Brief">
        <title>Genome sequence data from 17 accessions of Ensete ventricosum, a staple food crop for millions in Ethiopia.</title>
        <authorList>
            <person name="Yemataw Z."/>
            <person name="Muzemil S."/>
            <person name="Ambachew D."/>
            <person name="Tripathi L."/>
            <person name="Tesfaye K."/>
            <person name="Chala A."/>
            <person name="Farbos A."/>
            <person name="O'Neill P."/>
            <person name="Moore K."/>
            <person name="Grant M."/>
            <person name="Studholme D.J."/>
        </authorList>
    </citation>
    <scope>NUCLEOTIDE SEQUENCE [LARGE SCALE GENOMIC DNA]</scope>
    <source>
        <tissue evidence="2">Leaf</tissue>
    </source>
</reference>
<protein>
    <submittedName>
        <fullName evidence="2">Uncharacterized protein</fullName>
    </submittedName>
</protein>
<gene>
    <name evidence="2" type="ORF">BHM03_00045880</name>
</gene>
<name>A0A444C4F5_ENSVE</name>
<organism evidence="2">
    <name type="scientific">Ensete ventricosum</name>
    <name type="common">Abyssinian banana</name>
    <name type="synonym">Musa ensete</name>
    <dbReference type="NCBI Taxonomy" id="4639"/>
    <lineage>
        <taxon>Eukaryota</taxon>
        <taxon>Viridiplantae</taxon>
        <taxon>Streptophyta</taxon>
        <taxon>Embryophyta</taxon>
        <taxon>Tracheophyta</taxon>
        <taxon>Spermatophyta</taxon>
        <taxon>Magnoliopsida</taxon>
        <taxon>Liliopsida</taxon>
        <taxon>Zingiberales</taxon>
        <taxon>Musaceae</taxon>
        <taxon>Ensete</taxon>
    </lineage>
</organism>
<sequence length="269" mass="28168">MRLRVGTIKVAEMVSGPEKENVGLGRGCIKTVGLRPQEAPPRHPPCPGDRTEAGAEDGGVVHGGVRVHGDGEGPRDIDAVLANPPALPPLSGPVGGGGPVPGRPARLVGGGQRVELTPRRCSRWTCGGQGGGGEGWRGRAGRCRGCASTAGAARTPPPLGSQGDPRPVVHVMEFTGWAGSRDRQGSDGAGQGRAGQQRWVREVTGSRDLQDRAGQANSNRSWAGTRPAIGLGLFHGKRKRHRGGFRRRQGAPVLGVPSLGGKRWVRRRR</sequence>
<evidence type="ECO:0000256" key="1">
    <source>
        <dbReference type="SAM" id="MobiDB-lite"/>
    </source>
</evidence>
<dbReference type="EMBL" id="KV876450">
    <property type="protein sequence ID" value="RZR74903.1"/>
    <property type="molecule type" value="Genomic_DNA"/>
</dbReference>
<feature type="region of interest" description="Disordered" evidence="1">
    <location>
        <begin position="34"/>
        <end position="60"/>
    </location>
</feature>
<proteinExistence type="predicted"/>
<feature type="compositionally biased region" description="Basic residues" evidence="1">
    <location>
        <begin position="235"/>
        <end position="249"/>
    </location>
</feature>
<feature type="compositionally biased region" description="Pro residues" evidence="1">
    <location>
        <begin position="38"/>
        <end position="47"/>
    </location>
</feature>
<feature type="compositionally biased region" description="Basic and acidic residues" evidence="1">
    <location>
        <begin position="199"/>
        <end position="211"/>
    </location>
</feature>
<dbReference type="Proteomes" id="UP000290560">
    <property type="component" value="Unassembled WGS sequence"/>
</dbReference>